<name>A0A840AN55_9HYPH</name>
<reference evidence="1 2" key="1">
    <citation type="submission" date="2020-08" db="EMBL/GenBank/DDBJ databases">
        <title>Genomic Encyclopedia of Type Strains, Phase IV (KMG-IV): sequencing the most valuable type-strain genomes for metagenomic binning, comparative biology and taxonomic classification.</title>
        <authorList>
            <person name="Goeker M."/>
        </authorList>
    </citation>
    <scope>NUCLEOTIDE SEQUENCE [LARGE SCALE GENOMIC DNA]</scope>
    <source>
        <strain evidence="1 2">DSM 25966</strain>
    </source>
</reference>
<accession>A0A840AN55</accession>
<dbReference type="EMBL" id="JACIDS010000002">
    <property type="protein sequence ID" value="MBB3930748.1"/>
    <property type="molecule type" value="Genomic_DNA"/>
</dbReference>
<dbReference type="RefSeq" id="WP_183398373.1">
    <property type="nucleotide sequence ID" value="NZ_JACIDS010000002.1"/>
</dbReference>
<comment type="caution">
    <text evidence="1">The sequence shown here is derived from an EMBL/GenBank/DDBJ whole genome shotgun (WGS) entry which is preliminary data.</text>
</comment>
<gene>
    <name evidence="1" type="ORF">GGR25_001787</name>
</gene>
<evidence type="ECO:0000313" key="2">
    <source>
        <dbReference type="Proteomes" id="UP000553963"/>
    </source>
</evidence>
<sequence>MRIVPCRLGQLRVGLSGPDRCPRDPAAIERDAGPDERTGRCAEFDDRQLIGGGNGMAKNRPISGESAAMMAPQVTREVYQGSALVACWMAGSRAASAATAAEIAGTRSGVMALSSRAATRDRAESTALSNPSIVELFAILVSFQDAGGLHAADACVAPRASFTIRYKGATRSPFLRCSVASSRGAPVEMRRC</sequence>
<organism evidence="1 2">
    <name type="scientific">Kaistia hirudinis</name>
    <dbReference type="NCBI Taxonomy" id="1293440"/>
    <lineage>
        <taxon>Bacteria</taxon>
        <taxon>Pseudomonadati</taxon>
        <taxon>Pseudomonadota</taxon>
        <taxon>Alphaproteobacteria</taxon>
        <taxon>Hyphomicrobiales</taxon>
        <taxon>Kaistiaceae</taxon>
        <taxon>Kaistia</taxon>
    </lineage>
</organism>
<proteinExistence type="predicted"/>
<dbReference type="Proteomes" id="UP000553963">
    <property type="component" value="Unassembled WGS sequence"/>
</dbReference>
<dbReference type="AlphaFoldDB" id="A0A840AN55"/>
<evidence type="ECO:0000313" key="1">
    <source>
        <dbReference type="EMBL" id="MBB3930748.1"/>
    </source>
</evidence>
<keyword evidence="2" id="KW-1185">Reference proteome</keyword>
<protein>
    <submittedName>
        <fullName evidence="1">Uncharacterized protein</fullName>
    </submittedName>
</protein>